<feature type="region of interest" description="Disordered" evidence="1">
    <location>
        <begin position="27"/>
        <end position="46"/>
    </location>
</feature>
<keyword evidence="5" id="KW-1185">Reference proteome</keyword>
<evidence type="ECO:0000313" key="4">
    <source>
        <dbReference type="EMBL" id="ORX03724.1"/>
    </source>
</evidence>
<feature type="signal peptide" evidence="2">
    <location>
        <begin position="1"/>
        <end position="23"/>
    </location>
</feature>
<dbReference type="STRING" id="47839.BN973_01052"/>
<name>A0A024JTQ2_9MYCO</name>
<evidence type="ECO:0000313" key="5">
    <source>
        <dbReference type="Proteomes" id="UP000193710"/>
    </source>
</evidence>
<dbReference type="EMBL" id="LQPY01000021">
    <property type="protein sequence ID" value="ORX03724.1"/>
    <property type="molecule type" value="Genomic_DNA"/>
</dbReference>
<evidence type="ECO:0000256" key="1">
    <source>
        <dbReference type="SAM" id="MobiDB-lite"/>
    </source>
</evidence>
<dbReference type="AlphaFoldDB" id="A0A024JTQ2"/>
<gene>
    <name evidence="4" type="ORF">AWC29_16785</name>
    <name evidence="3" type="ORF">BN973_01052</name>
</gene>
<organism evidence="3">
    <name type="scientific">Mycobacterium triplex</name>
    <dbReference type="NCBI Taxonomy" id="47839"/>
    <lineage>
        <taxon>Bacteria</taxon>
        <taxon>Bacillati</taxon>
        <taxon>Actinomycetota</taxon>
        <taxon>Actinomycetes</taxon>
        <taxon>Mycobacteriales</taxon>
        <taxon>Mycobacteriaceae</taxon>
        <taxon>Mycobacterium</taxon>
        <taxon>Mycobacterium simiae complex</taxon>
    </lineage>
</organism>
<reference evidence="3" key="2">
    <citation type="submission" date="2014-04" db="EMBL/GenBank/DDBJ databases">
        <authorList>
            <person name="Xu Y.W."/>
            <person name="Yang Q."/>
        </authorList>
    </citation>
    <scope>NUCLEOTIDE SEQUENCE</scope>
    <source>
        <strain evidence="3">DSM 44626</strain>
    </source>
</reference>
<dbReference type="Proteomes" id="UP000193710">
    <property type="component" value="Unassembled WGS sequence"/>
</dbReference>
<reference evidence="4 5" key="3">
    <citation type="submission" date="2016-01" db="EMBL/GenBank/DDBJ databases">
        <title>The new phylogeny of the genus Mycobacterium.</title>
        <authorList>
            <person name="Tarcisio F."/>
            <person name="Conor M."/>
            <person name="Antonella G."/>
            <person name="Elisabetta G."/>
            <person name="Giulia F.S."/>
            <person name="Sara T."/>
            <person name="Anna F."/>
            <person name="Clotilde B."/>
            <person name="Roberto B."/>
            <person name="Veronica D.S."/>
            <person name="Fabio R."/>
            <person name="Monica P."/>
            <person name="Olivier J."/>
            <person name="Enrico T."/>
            <person name="Nicola S."/>
        </authorList>
    </citation>
    <scope>NUCLEOTIDE SEQUENCE [LARGE SCALE GENOMIC DNA]</scope>
    <source>
        <strain evidence="4 5">DSM 44626</strain>
    </source>
</reference>
<dbReference type="eggNOG" id="ENOG5031K2W">
    <property type="taxonomic scope" value="Bacteria"/>
</dbReference>
<dbReference type="EMBL" id="HG964446">
    <property type="protein sequence ID" value="CDO86707.1"/>
    <property type="molecule type" value="Genomic_DNA"/>
</dbReference>
<dbReference type="OrthoDB" id="4750830at2"/>
<dbReference type="HOGENOM" id="CLU_088916_0_0_11"/>
<accession>A0A024JTQ2</accession>
<dbReference type="Proteomes" id="UP000028880">
    <property type="component" value="Unassembled WGS sequence"/>
</dbReference>
<protein>
    <submittedName>
        <fullName evidence="3">Putative secreted protein</fullName>
    </submittedName>
</protein>
<feature type="chain" id="PRO_5001530747" evidence="2">
    <location>
        <begin position="24"/>
        <end position="200"/>
    </location>
</feature>
<evidence type="ECO:0000256" key="2">
    <source>
        <dbReference type="SAM" id="SignalP"/>
    </source>
</evidence>
<reference evidence="3" key="1">
    <citation type="journal article" date="2014" name="Genome Announc.">
        <title>Draft Genome Sequence of Mycobacterium triplex DSM 44626.</title>
        <authorList>
            <person name="Sassi M."/>
            <person name="Croce O."/>
            <person name="Robert C."/>
            <person name="Raoult D."/>
            <person name="Drancourt M."/>
        </authorList>
    </citation>
    <scope>NUCLEOTIDE SEQUENCE [LARGE SCALE GENOMIC DNA]</scope>
    <source>
        <strain evidence="3">DSM 44626</strain>
    </source>
</reference>
<keyword evidence="2" id="KW-0732">Signal</keyword>
<proteinExistence type="predicted"/>
<evidence type="ECO:0000313" key="3">
    <source>
        <dbReference type="EMBL" id="CDO86707.1"/>
    </source>
</evidence>
<sequence length="200" mass="20625" precursor="true">MRIRAIAAGTLALGALAMPSAVADPTGTLPPMTATNGGPIIGGGGNASQMSQQLKSLKDPNVQEVDGPDAAQFIAAAAGIGDRDLALPFMALQRALGCQKDNAGFGARGYRRNDGKWGGAMLVIAKSAYPDGAAMKACEMSNWRRPSLGSPTQMCNSGWAYPPQTFNDKGGDFIVLLAGTNSDFCTALNGNYKGNASAWP</sequence>
<dbReference type="RefSeq" id="WP_036466380.1">
    <property type="nucleotide sequence ID" value="NZ_HG964446.1"/>
</dbReference>